<proteinExistence type="predicted"/>
<evidence type="ECO:0000313" key="2">
    <source>
        <dbReference type="Proteomes" id="UP000284416"/>
    </source>
</evidence>
<dbReference type="AlphaFoldDB" id="A0A417YQB3"/>
<gene>
    <name evidence="1" type="ORF">D1B31_18320</name>
</gene>
<dbReference type="Gene3D" id="3.90.120.10">
    <property type="entry name" value="DNA Methylase, subunit A, domain 2"/>
    <property type="match status" value="1"/>
</dbReference>
<name>A0A417YQB3_9BACI</name>
<dbReference type="InterPro" id="IPR029063">
    <property type="entry name" value="SAM-dependent_MTases_sf"/>
</dbReference>
<dbReference type="EMBL" id="QWEG01000012">
    <property type="protein sequence ID" value="RHW36040.1"/>
    <property type="molecule type" value="Genomic_DNA"/>
</dbReference>
<comment type="caution">
    <text evidence="1">The sequence shown here is derived from an EMBL/GenBank/DDBJ whole genome shotgun (WGS) entry which is preliminary data.</text>
</comment>
<keyword evidence="2" id="KW-1185">Reference proteome</keyword>
<dbReference type="Proteomes" id="UP000284416">
    <property type="component" value="Unassembled WGS sequence"/>
</dbReference>
<reference evidence="1 2" key="1">
    <citation type="journal article" date="2017" name="Int. J. Syst. Evol. Microbiol.">
        <title>Bacillus notoginsengisoli sp. nov., a novel bacterium isolated from the rhizosphere of Panax notoginseng.</title>
        <authorList>
            <person name="Zhang M.Y."/>
            <person name="Cheng J."/>
            <person name="Cai Y."/>
            <person name="Zhang T.Y."/>
            <person name="Wu Y.Y."/>
            <person name="Manikprabhu D."/>
            <person name="Li W.J."/>
            <person name="Zhang Y.X."/>
        </authorList>
    </citation>
    <scope>NUCLEOTIDE SEQUENCE [LARGE SCALE GENOMIC DNA]</scope>
    <source>
        <strain evidence="1 2">JCM 30743</strain>
    </source>
</reference>
<accession>A0A417YQB3</accession>
<organism evidence="1 2">
    <name type="scientific">Neobacillus notoginsengisoli</name>
    <dbReference type="NCBI Taxonomy" id="1578198"/>
    <lineage>
        <taxon>Bacteria</taxon>
        <taxon>Bacillati</taxon>
        <taxon>Bacillota</taxon>
        <taxon>Bacilli</taxon>
        <taxon>Bacillales</taxon>
        <taxon>Bacillaceae</taxon>
        <taxon>Neobacillus</taxon>
    </lineage>
</organism>
<dbReference type="SUPFAM" id="SSF53335">
    <property type="entry name" value="S-adenosyl-L-methionine-dependent methyltransferases"/>
    <property type="match status" value="1"/>
</dbReference>
<sequence>MCHRWRLFRSDELAKFLDVPETFSFPESISENQRTRLIGQSVDCNVVKAIGIEVAYTLMKQQVRKLVDRRTAVPVEENANNQLAFII</sequence>
<evidence type="ECO:0000313" key="1">
    <source>
        <dbReference type="EMBL" id="RHW36040.1"/>
    </source>
</evidence>
<protein>
    <submittedName>
        <fullName evidence="1">Uncharacterized protein</fullName>
    </submittedName>
</protein>